<sequence>MKPVLADKYTRNVTTVDYITASVADRTQLSTLVSEFNDLLPLPPRFCHLKRVKSTNIENKKKYYILMVPFKQLPAGVSLFTCVKHLLPSLPIEITKCLGDITVVKVPDYIPLTSMQYTYAKNLWPTVYSHNPKIEKQLSKNPFSATELLRMKEYMRSALQLANNARLNGALPVASVIVDPVKKQILAGQHHSVDSCLDHSIMRCIQDIAKLQKPIVTGSKRTIDDSDNLNISNSSEYYLCTGLEVYTTQEPCVMCSMALVHARISKVFYGMANIEMGGLGSVYNIHYQEGINHHFDVYKGFLEQDSIQLFQK</sequence>
<dbReference type="SUPFAM" id="SSF53927">
    <property type="entry name" value="Cytidine deaminase-like"/>
    <property type="match status" value="1"/>
</dbReference>
<keyword evidence="1" id="KW-0819">tRNA processing</keyword>
<evidence type="ECO:0000313" key="4">
    <source>
        <dbReference type="EMBL" id="KAI6654768.1"/>
    </source>
</evidence>
<dbReference type="EMBL" id="JAKMXF010000221">
    <property type="protein sequence ID" value="KAI6654768.1"/>
    <property type="molecule type" value="Genomic_DNA"/>
</dbReference>
<feature type="domain" description="CMP/dCMP-type deaminase" evidence="3">
    <location>
        <begin position="149"/>
        <end position="298"/>
    </location>
</feature>
<dbReference type="PROSITE" id="PS51747">
    <property type="entry name" value="CYT_DCMP_DEAMINASES_2"/>
    <property type="match status" value="1"/>
</dbReference>
<reference evidence="4 5" key="1">
    <citation type="journal article" date="2023" name="BMC Biol.">
        <title>The compact genome of the sponge Oopsacas minuta (Hexactinellida) is lacking key metazoan core genes.</title>
        <authorList>
            <person name="Santini S."/>
            <person name="Schenkelaars Q."/>
            <person name="Jourda C."/>
            <person name="Duchesne M."/>
            <person name="Belahbib H."/>
            <person name="Rocher C."/>
            <person name="Selva M."/>
            <person name="Riesgo A."/>
            <person name="Vervoort M."/>
            <person name="Leys S.P."/>
            <person name="Kodjabachian L."/>
            <person name="Le Bivic A."/>
            <person name="Borchiellini C."/>
            <person name="Claverie J.M."/>
            <person name="Renard E."/>
        </authorList>
    </citation>
    <scope>NUCLEOTIDE SEQUENCE [LARGE SCALE GENOMIC DNA]</scope>
    <source>
        <strain evidence="4">SPO-2</strain>
    </source>
</reference>
<dbReference type="PANTHER" id="PTHR11079:SF156">
    <property type="entry name" value="INACTIVE TRNA-SPECIFIC ADENOSINE DEAMINASE-LIKE PROTEIN 3-RELATED"/>
    <property type="match status" value="1"/>
</dbReference>
<name>A0AAV7K0Q2_9METZ</name>
<keyword evidence="5" id="KW-1185">Reference proteome</keyword>
<evidence type="ECO:0000313" key="5">
    <source>
        <dbReference type="Proteomes" id="UP001165289"/>
    </source>
</evidence>
<dbReference type="Pfam" id="PF00383">
    <property type="entry name" value="dCMP_cyt_deam_1"/>
    <property type="match status" value="1"/>
</dbReference>
<dbReference type="Gene3D" id="3.40.140.10">
    <property type="entry name" value="Cytidine Deaminase, domain 2"/>
    <property type="match status" value="1"/>
</dbReference>
<evidence type="ECO:0000256" key="2">
    <source>
        <dbReference type="ARBA" id="ARBA00038160"/>
    </source>
</evidence>
<gene>
    <name evidence="4" type="ORF">LOD99_2647</name>
</gene>
<evidence type="ECO:0000259" key="3">
    <source>
        <dbReference type="PROSITE" id="PS51747"/>
    </source>
</evidence>
<dbReference type="GO" id="GO:0005737">
    <property type="term" value="C:cytoplasm"/>
    <property type="evidence" value="ECO:0007669"/>
    <property type="project" value="TreeGrafter"/>
</dbReference>
<proteinExistence type="inferred from homology"/>
<comment type="similarity">
    <text evidence="2">Belongs to the cytidine and deoxycytidylate deaminase family. ADAT3 subfamily.</text>
</comment>
<dbReference type="GO" id="GO:0052717">
    <property type="term" value="F:tRNA-specific adenosine-34 deaminase activity"/>
    <property type="evidence" value="ECO:0007669"/>
    <property type="project" value="TreeGrafter"/>
</dbReference>
<dbReference type="GO" id="GO:0008033">
    <property type="term" value="P:tRNA processing"/>
    <property type="evidence" value="ECO:0007669"/>
    <property type="project" value="UniProtKB-KW"/>
</dbReference>
<evidence type="ECO:0000256" key="1">
    <source>
        <dbReference type="ARBA" id="ARBA00022694"/>
    </source>
</evidence>
<dbReference type="AlphaFoldDB" id="A0AAV7K0Q2"/>
<dbReference type="PANTHER" id="PTHR11079">
    <property type="entry name" value="CYTOSINE DEAMINASE FAMILY MEMBER"/>
    <property type="match status" value="1"/>
</dbReference>
<protein>
    <submittedName>
        <fullName evidence="4">Inactive tRNA-specific adenosine deaminase-like protein 3 isoform X2-like</fullName>
    </submittedName>
</protein>
<dbReference type="CDD" id="cd01285">
    <property type="entry name" value="nucleoside_deaminase"/>
    <property type="match status" value="1"/>
</dbReference>
<comment type="caution">
    <text evidence="4">The sequence shown here is derived from an EMBL/GenBank/DDBJ whole genome shotgun (WGS) entry which is preliminary data.</text>
</comment>
<dbReference type="InterPro" id="IPR016193">
    <property type="entry name" value="Cytidine_deaminase-like"/>
</dbReference>
<dbReference type="Proteomes" id="UP001165289">
    <property type="component" value="Unassembled WGS sequence"/>
</dbReference>
<dbReference type="GO" id="GO:0005634">
    <property type="term" value="C:nucleus"/>
    <property type="evidence" value="ECO:0007669"/>
    <property type="project" value="TreeGrafter"/>
</dbReference>
<organism evidence="4 5">
    <name type="scientific">Oopsacas minuta</name>
    <dbReference type="NCBI Taxonomy" id="111878"/>
    <lineage>
        <taxon>Eukaryota</taxon>
        <taxon>Metazoa</taxon>
        <taxon>Porifera</taxon>
        <taxon>Hexactinellida</taxon>
        <taxon>Hexasterophora</taxon>
        <taxon>Lyssacinosida</taxon>
        <taxon>Leucopsacidae</taxon>
        <taxon>Oopsacas</taxon>
    </lineage>
</organism>
<dbReference type="InterPro" id="IPR002125">
    <property type="entry name" value="CMP_dCMP_dom"/>
</dbReference>
<accession>A0AAV7K0Q2</accession>